<protein>
    <submittedName>
        <fullName evidence="1">Head-tail connector protein</fullName>
    </submittedName>
</protein>
<evidence type="ECO:0000313" key="1">
    <source>
        <dbReference type="EMBL" id="AKH48600.1"/>
    </source>
</evidence>
<organism evidence="1">
    <name type="scientific">uncultured marine virus</name>
    <dbReference type="NCBI Taxonomy" id="186617"/>
    <lineage>
        <taxon>Viruses</taxon>
        <taxon>environmental samples</taxon>
    </lineage>
</organism>
<name>A0A0F7L9M3_9VIRU</name>
<reference evidence="1" key="1">
    <citation type="journal article" date="2015" name="Front. Microbiol.">
        <title>Combining genomic sequencing methods to explore viral diversity and reveal potential virus-host interactions.</title>
        <authorList>
            <person name="Chow C.E."/>
            <person name="Winget D.M."/>
            <person name="White R.A.III."/>
            <person name="Hallam S.J."/>
            <person name="Suttle C.A."/>
        </authorList>
    </citation>
    <scope>NUCLEOTIDE SEQUENCE</scope>
    <source>
        <strain evidence="1">Oxic1_11</strain>
    </source>
</reference>
<accession>A0A0F7L9M3</accession>
<dbReference type="EMBL" id="KR029606">
    <property type="protein sequence ID" value="AKH48600.1"/>
    <property type="molecule type" value="Genomic_DNA"/>
</dbReference>
<proteinExistence type="predicted"/>
<sequence>MDCLHQCLVVQFYLLYPIYKNLIHPVQFLQEARSHHQELIVVGLLVSVQL</sequence>
<reference evidence="1" key="2">
    <citation type="submission" date="2015-03" db="EMBL/GenBank/DDBJ databases">
        <authorList>
            <person name="Chow C.-E.T."/>
            <person name="Winget D.M."/>
            <person name="White R.A.III."/>
            <person name="Hallam S.J."/>
            <person name="Suttle C.A."/>
        </authorList>
    </citation>
    <scope>NUCLEOTIDE SEQUENCE</scope>
    <source>
        <strain evidence="1">Oxic1_11</strain>
    </source>
</reference>